<dbReference type="KEGG" id="cis:CINS_1437"/>
<comment type="similarity">
    <text evidence="3">Belongs to the RNase H family.</text>
</comment>
<comment type="catalytic activity">
    <reaction evidence="1">
        <text>Endonucleolytic cleavage to 5'-phosphomonoester.</text>
        <dbReference type="EC" id="3.1.26.4"/>
    </reaction>
</comment>
<keyword evidence="7" id="KW-0479">Metal-binding</keyword>
<dbReference type="PANTHER" id="PTHR10642">
    <property type="entry name" value="RIBONUCLEASE H1"/>
    <property type="match status" value="1"/>
</dbReference>
<evidence type="ECO:0000256" key="1">
    <source>
        <dbReference type="ARBA" id="ARBA00000077"/>
    </source>
</evidence>
<reference evidence="12 13" key="1">
    <citation type="journal article" date="2014" name="Genome Biol. Evol.">
        <title>Comparative Genomics of the Campylobacter lari Group.</title>
        <authorList>
            <person name="Miller W.G."/>
            <person name="Yee E."/>
            <person name="Chapman M.H."/>
            <person name="Smith T.P."/>
            <person name="Bono J.L."/>
            <person name="Huynh S."/>
            <person name="Parker C.T."/>
            <person name="Vandamme P."/>
            <person name="Luong K."/>
            <person name="Korlach J."/>
        </authorList>
    </citation>
    <scope>NUCLEOTIDE SEQUENCE [LARGE SCALE GENOMIC DNA]</scope>
    <source>
        <strain evidence="12 13">NCTC 12927</strain>
    </source>
</reference>
<dbReference type="InterPro" id="IPR012337">
    <property type="entry name" value="RNaseH-like_sf"/>
</dbReference>
<evidence type="ECO:0000313" key="13">
    <source>
        <dbReference type="Proteomes" id="UP000031163"/>
    </source>
</evidence>
<dbReference type="Pfam" id="PF00075">
    <property type="entry name" value="RNase_H"/>
    <property type="match status" value="1"/>
</dbReference>
<dbReference type="GeneID" id="74432216"/>
<dbReference type="InterPro" id="IPR036397">
    <property type="entry name" value="RNaseH_sf"/>
</dbReference>
<evidence type="ECO:0000256" key="3">
    <source>
        <dbReference type="ARBA" id="ARBA00005300"/>
    </source>
</evidence>
<sequence>MKSIEIYTDGSCLNNPGFGGWAYILSYKDHKKENSGACENTTNNRMELMAIIQALKALREPCDIKLYTDSKLMVQSINEWLKEWIKKDFKNKKNTDLWQEYLAISKIHKIVAIWIKAHNGHEFNERCDMLARNAALELQKERSKNV</sequence>
<dbReference type="GO" id="GO:0043137">
    <property type="term" value="P:DNA replication, removal of RNA primer"/>
    <property type="evidence" value="ECO:0007669"/>
    <property type="project" value="TreeGrafter"/>
</dbReference>
<dbReference type="PROSITE" id="PS50879">
    <property type="entry name" value="RNASE_H_1"/>
    <property type="match status" value="1"/>
</dbReference>
<dbReference type="EMBL" id="CP007770">
    <property type="protein sequence ID" value="AJC88380.1"/>
    <property type="molecule type" value="Genomic_DNA"/>
</dbReference>
<name>A0A0A8H3Z3_9BACT</name>
<dbReference type="NCBIfam" id="NF001236">
    <property type="entry name" value="PRK00203.1"/>
    <property type="match status" value="1"/>
</dbReference>
<dbReference type="EC" id="3.1.26.4" evidence="5"/>
<evidence type="ECO:0000256" key="4">
    <source>
        <dbReference type="ARBA" id="ARBA00011245"/>
    </source>
</evidence>
<dbReference type="Gene3D" id="3.30.420.10">
    <property type="entry name" value="Ribonuclease H-like superfamily/Ribonuclease H"/>
    <property type="match status" value="1"/>
</dbReference>
<feature type="domain" description="RNase H type-1" evidence="11">
    <location>
        <begin position="1"/>
        <end position="136"/>
    </location>
</feature>
<dbReference type="AlphaFoldDB" id="A0A0A8H3Z3"/>
<keyword evidence="6" id="KW-0540">Nuclease</keyword>
<dbReference type="STRING" id="1031564.CINS_1437"/>
<comment type="subunit">
    <text evidence="4">Monomer.</text>
</comment>
<evidence type="ECO:0000256" key="9">
    <source>
        <dbReference type="ARBA" id="ARBA00022801"/>
    </source>
</evidence>
<evidence type="ECO:0000256" key="8">
    <source>
        <dbReference type="ARBA" id="ARBA00022759"/>
    </source>
</evidence>
<keyword evidence="8" id="KW-0255">Endonuclease</keyword>
<dbReference type="InterPro" id="IPR022892">
    <property type="entry name" value="RNaseHI"/>
</dbReference>
<dbReference type="InterPro" id="IPR002156">
    <property type="entry name" value="RNaseH_domain"/>
</dbReference>
<gene>
    <name evidence="12" type="primary">rnhA</name>
    <name evidence="12" type="ORF">CINS_1437</name>
</gene>
<comment type="cofactor">
    <cofactor evidence="2">
        <name>Mg(2+)</name>
        <dbReference type="ChEBI" id="CHEBI:18420"/>
    </cofactor>
</comment>
<dbReference type="HOGENOM" id="CLU_030894_6_2_7"/>
<evidence type="ECO:0000256" key="7">
    <source>
        <dbReference type="ARBA" id="ARBA00022723"/>
    </source>
</evidence>
<dbReference type="CDD" id="cd09278">
    <property type="entry name" value="RNase_HI_prokaryote_like"/>
    <property type="match status" value="1"/>
</dbReference>
<evidence type="ECO:0000313" key="12">
    <source>
        <dbReference type="EMBL" id="AJC88380.1"/>
    </source>
</evidence>
<evidence type="ECO:0000256" key="2">
    <source>
        <dbReference type="ARBA" id="ARBA00001946"/>
    </source>
</evidence>
<dbReference type="GO" id="GO:0046872">
    <property type="term" value="F:metal ion binding"/>
    <property type="evidence" value="ECO:0007669"/>
    <property type="project" value="UniProtKB-KW"/>
</dbReference>
<evidence type="ECO:0000256" key="6">
    <source>
        <dbReference type="ARBA" id="ARBA00022722"/>
    </source>
</evidence>
<keyword evidence="9 12" id="KW-0378">Hydrolase</keyword>
<dbReference type="GO" id="GO:0004523">
    <property type="term" value="F:RNA-DNA hybrid ribonuclease activity"/>
    <property type="evidence" value="ECO:0007669"/>
    <property type="project" value="UniProtKB-EC"/>
</dbReference>
<evidence type="ECO:0000256" key="5">
    <source>
        <dbReference type="ARBA" id="ARBA00012180"/>
    </source>
</evidence>
<proteinExistence type="inferred from homology"/>
<protein>
    <recommendedName>
        <fullName evidence="5">ribonuclease H</fullName>
        <ecNumber evidence="5">3.1.26.4</ecNumber>
    </recommendedName>
</protein>
<dbReference type="PANTHER" id="PTHR10642:SF26">
    <property type="entry name" value="RIBONUCLEASE H1"/>
    <property type="match status" value="1"/>
</dbReference>
<evidence type="ECO:0000259" key="11">
    <source>
        <dbReference type="PROSITE" id="PS50879"/>
    </source>
</evidence>
<dbReference type="SUPFAM" id="SSF53098">
    <property type="entry name" value="Ribonuclease H-like"/>
    <property type="match status" value="1"/>
</dbReference>
<dbReference type="RefSeq" id="WP_039651106.1">
    <property type="nucleotide sequence ID" value="NZ_CP007770.1"/>
</dbReference>
<dbReference type="GO" id="GO:0003676">
    <property type="term" value="F:nucleic acid binding"/>
    <property type="evidence" value="ECO:0007669"/>
    <property type="project" value="InterPro"/>
</dbReference>
<organism evidence="12 13">
    <name type="scientific">Campylobacter insulaenigrae NCTC 12927</name>
    <dbReference type="NCBI Taxonomy" id="1031564"/>
    <lineage>
        <taxon>Bacteria</taxon>
        <taxon>Pseudomonadati</taxon>
        <taxon>Campylobacterota</taxon>
        <taxon>Epsilonproteobacteria</taxon>
        <taxon>Campylobacterales</taxon>
        <taxon>Campylobacteraceae</taxon>
        <taxon>Campylobacter</taxon>
    </lineage>
</organism>
<keyword evidence="10" id="KW-0460">Magnesium</keyword>
<accession>A0A0A8H3Z3</accession>
<dbReference type="InterPro" id="IPR050092">
    <property type="entry name" value="RNase_H"/>
</dbReference>
<dbReference type="Proteomes" id="UP000031163">
    <property type="component" value="Chromosome"/>
</dbReference>
<evidence type="ECO:0000256" key="10">
    <source>
        <dbReference type="ARBA" id="ARBA00022842"/>
    </source>
</evidence>